<name>A0A2P2QWV0_RHIMU</name>
<reference evidence="1" key="1">
    <citation type="submission" date="2018-02" db="EMBL/GenBank/DDBJ databases">
        <title>Rhizophora mucronata_Transcriptome.</title>
        <authorList>
            <person name="Meera S.P."/>
            <person name="Sreeshan A."/>
            <person name="Augustine A."/>
        </authorList>
    </citation>
    <scope>NUCLEOTIDE SEQUENCE</scope>
    <source>
        <tissue evidence="1">Leaf</tissue>
    </source>
</reference>
<organism evidence="1">
    <name type="scientific">Rhizophora mucronata</name>
    <name type="common">Asiatic mangrove</name>
    <dbReference type="NCBI Taxonomy" id="61149"/>
    <lineage>
        <taxon>Eukaryota</taxon>
        <taxon>Viridiplantae</taxon>
        <taxon>Streptophyta</taxon>
        <taxon>Embryophyta</taxon>
        <taxon>Tracheophyta</taxon>
        <taxon>Spermatophyta</taxon>
        <taxon>Magnoliopsida</taxon>
        <taxon>eudicotyledons</taxon>
        <taxon>Gunneridae</taxon>
        <taxon>Pentapetalae</taxon>
        <taxon>rosids</taxon>
        <taxon>fabids</taxon>
        <taxon>Malpighiales</taxon>
        <taxon>Rhizophoraceae</taxon>
        <taxon>Rhizophora</taxon>
    </lineage>
</organism>
<sequence>MANEKITIFIRITIEALISNLPSNLLITQIA</sequence>
<protein>
    <submittedName>
        <fullName evidence="1">Uncharacterized protein</fullName>
    </submittedName>
</protein>
<accession>A0A2P2QWV0</accession>
<dbReference type="AlphaFoldDB" id="A0A2P2QWV0"/>
<evidence type="ECO:0000313" key="1">
    <source>
        <dbReference type="EMBL" id="MBX71364.1"/>
    </source>
</evidence>
<dbReference type="EMBL" id="GGEC01090880">
    <property type="protein sequence ID" value="MBX71364.1"/>
    <property type="molecule type" value="Transcribed_RNA"/>
</dbReference>
<proteinExistence type="predicted"/>